<sequence length="95" mass="10507">MSELWLFLVEEMEISTQESTLETRFMGLVFAISLMVTITKELGTKVVSNAMAQTGLLRKAVQSAQEMARKGVDQRRVDEQVVRAVAAANKALDSC</sequence>
<proteinExistence type="predicted"/>
<name>A0A8D9MB30_BRACM</name>
<organism evidence="1 2">
    <name type="scientific">Brassica campestris</name>
    <name type="common">Field mustard</name>
    <dbReference type="NCBI Taxonomy" id="3711"/>
    <lineage>
        <taxon>Eukaryota</taxon>
        <taxon>Viridiplantae</taxon>
        <taxon>Streptophyta</taxon>
        <taxon>Embryophyta</taxon>
        <taxon>Tracheophyta</taxon>
        <taxon>Spermatophyta</taxon>
        <taxon>Magnoliopsida</taxon>
        <taxon>eudicotyledons</taxon>
        <taxon>Gunneridae</taxon>
        <taxon>Pentapetalae</taxon>
        <taxon>rosids</taxon>
        <taxon>malvids</taxon>
        <taxon>Brassicales</taxon>
        <taxon>Brassicaceae</taxon>
        <taxon>Brassiceae</taxon>
        <taxon>Brassica</taxon>
    </lineage>
</organism>
<accession>A0A8D9MB30</accession>
<gene>
    <name evidence="1" type="ORF">BRAPAZ1V2_A07P29840.2</name>
</gene>
<dbReference type="Proteomes" id="UP000694005">
    <property type="component" value="Chromosome A07"/>
</dbReference>
<protein>
    <submittedName>
        <fullName evidence="1">Uncharacterized protein</fullName>
    </submittedName>
</protein>
<reference evidence="1 2" key="1">
    <citation type="submission" date="2021-07" db="EMBL/GenBank/DDBJ databases">
        <authorList>
            <consortium name="Genoscope - CEA"/>
            <person name="William W."/>
        </authorList>
    </citation>
    <scope>NUCLEOTIDE SEQUENCE [LARGE SCALE GENOMIC DNA]</scope>
</reference>
<dbReference type="AlphaFoldDB" id="A0A8D9MB30"/>
<evidence type="ECO:0000313" key="2">
    <source>
        <dbReference type="Proteomes" id="UP000694005"/>
    </source>
</evidence>
<dbReference type="Gramene" id="A07p29840.2_BraZ1">
    <property type="protein sequence ID" value="A07p29840.2_BraZ1.CDS"/>
    <property type="gene ID" value="A07g29840.2_BraZ1"/>
</dbReference>
<evidence type="ECO:0000313" key="1">
    <source>
        <dbReference type="EMBL" id="CAG7903340.1"/>
    </source>
</evidence>
<dbReference type="EMBL" id="LS974623">
    <property type="protein sequence ID" value="CAG7903340.1"/>
    <property type="molecule type" value="Genomic_DNA"/>
</dbReference>